<comment type="caution">
    <text evidence="4">The sequence shown here is derived from an EMBL/GenBank/DDBJ whole genome shotgun (WGS) entry which is preliminary data.</text>
</comment>
<dbReference type="HOGENOM" id="CLU_130902_2_1_11"/>
<feature type="compositionally biased region" description="Low complexity" evidence="2">
    <location>
        <begin position="47"/>
        <end position="63"/>
    </location>
</feature>
<dbReference type="Gene3D" id="3.30.70.1060">
    <property type="entry name" value="Dimeric alpha+beta barrel"/>
    <property type="match status" value="1"/>
</dbReference>
<evidence type="ECO:0000313" key="5">
    <source>
        <dbReference type="Proteomes" id="UP000023067"/>
    </source>
</evidence>
<organism evidence="4 5">
    <name type="scientific">Brachybacterium phenoliresistens</name>
    <dbReference type="NCBI Taxonomy" id="396014"/>
    <lineage>
        <taxon>Bacteria</taxon>
        <taxon>Bacillati</taxon>
        <taxon>Actinomycetota</taxon>
        <taxon>Actinomycetes</taxon>
        <taxon>Micrococcales</taxon>
        <taxon>Dermabacteraceae</taxon>
        <taxon>Brachybacterium</taxon>
    </lineage>
</organism>
<keyword evidence="5" id="KW-1185">Reference proteome</keyword>
<dbReference type="PANTHER" id="PTHR35174:SF3">
    <property type="entry name" value="BLL7171 PROTEIN"/>
    <property type="match status" value="1"/>
</dbReference>
<proteinExistence type="inferred from homology"/>
<dbReference type="STRING" id="396014.BF93_09965"/>
<dbReference type="Proteomes" id="UP000023067">
    <property type="component" value="Unassembled WGS sequence"/>
</dbReference>
<accession>Z9JNI0</accession>
<dbReference type="eggNOG" id="COG3795">
    <property type="taxonomic scope" value="Bacteria"/>
</dbReference>
<dbReference type="OrthoDB" id="3782166at2"/>
<dbReference type="PATRIC" id="fig|396014.3.peg.3488"/>
<feature type="domain" description="YCII-related" evidence="3">
    <location>
        <begin position="4"/>
        <end position="116"/>
    </location>
</feature>
<feature type="region of interest" description="Disordered" evidence="2">
    <location>
        <begin position="47"/>
        <end position="68"/>
    </location>
</feature>
<dbReference type="AlphaFoldDB" id="Z9JNI0"/>
<evidence type="ECO:0000256" key="1">
    <source>
        <dbReference type="ARBA" id="ARBA00007689"/>
    </source>
</evidence>
<evidence type="ECO:0000313" key="4">
    <source>
        <dbReference type="EMBL" id="EWS79739.1"/>
    </source>
</evidence>
<evidence type="ECO:0000256" key="2">
    <source>
        <dbReference type="SAM" id="MobiDB-lite"/>
    </source>
</evidence>
<comment type="similarity">
    <text evidence="1">Belongs to the YciI family.</text>
</comment>
<reference evidence="4 5" key="1">
    <citation type="submission" date="2014-02" db="EMBL/GenBank/DDBJ databases">
        <title>Genome sequence of Brachybacterium phenoliresistens strain W13A50.</title>
        <authorList>
            <person name="Wang X."/>
        </authorList>
    </citation>
    <scope>NUCLEOTIDE SEQUENCE [LARGE SCALE GENOMIC DNA]</scope>
    <source>
        <strain evidence="4 5">W13A50</strain>
    </source>
</reference>
<dbReference type="EMBL" id="JDYK01000026">
    <property type="protein sequence ID" value="EWS79739.1"/>
    <property type="molecule type" value="Genomic_DNA"/>
</dbReference>
<dbReference type="InterPro" id="IPR005545">
    <property type="entry name" value="YCII"/>
</dbReference>
<dbReference type="Pfam" id="PF03795">
    <property type="entry name" value="YCII"/>
    <property type="match status" value="1"/>
</dbReference>
<dbReference type="InterPro" id="IPR011008">
    <property type="entry name" value="Dimeric_a/b-barrel"/>
</dbReference>
<dbReference type="RefSeq" id="WP_038374421.1">
    <property type="nucleotide sequence ID" value="NZ_BAAAOW010000001.1"/>
</dbReference>
<evidence type="ECO:0000259" key="3">
    <source>
        <dbReference type="Pfam" id="PF03795"/>
    </source>
</evidence>
<name>Z9JNI0_9MICO</name>
<gene>
    <name evidence="4" type="ORF">BF93_09965</name>
</gene>
<dbReference type="PANTHER" id="PTHR35174">
    <property type="entry name" value="BLL7171 PROTEIN-RELATED"/>
    <property type="match status" value="1"/>
</dbReference>
<sequence length="119" mass="12806">MGTYMLLIHGDQEAWDSMSPQEQDRIGAGHRRFREAAGEAVLEGRELASTTTATTLRSRGGARPEVTDGPFLETKEVVGGYYVITAEDLDAAIRLASLLPETAAEYASGVEIRPVVEPG</sequence>
<dbReference type="SUPFAM" id="SSF54909">
    <property type="entry name" value="Dimeric alpha+beta barrel"/>
    <property type="match status" value="1"/>
</dbReference>
<protein>
    <recommendedName>
        <fullName evidence="3">YCII-related domain-containing protein</fullName>
    </recommendedName>
</protein>